<dbReference type="InterPro" id="IPR022221">
    <property type="entry name" value="TypeIII_RM_meth"/>
</dbReference>
<comment type="catalytic activity">
    <reaction evidence="6">
        <text>a 2'-deoxyadenosine in DNA + S-adenosyl-L-methionine = an N(6)-methyl-2'-deoxyadenosine in DNA + S-adenosyl-L-homocysteine + H(+)</text>
        <dbReference type="Rhea" id="RHEA:15197"/>
        <dbReference type="Rhea" id="RHEA-COMP:12418"/>
        <dbReference type="Rhea" id="RHEA-COMP:12419"/>
        <dbReference type="ChEBI" id="CHEBI:15378"/>
        <dbReference type="ChEBI" id="CHEBI:57856"/>
        <dbReference type="ChEBI" id="CHEBI:59789"/>
        <dbReference type="ChEBI" id="CHEBI:90615"/>
        <dbReference type="ChEBI" id="CHEBI:90616"/>
        <dbReference type="EC" id="2.1.1.72"/>
    </reaction>
</comment>
<evidence type="ECO:0000259" key="7">
    <source>
        <dbReference type="Pfam" id="PF01555"/>
    </source>
</evidence>
<evidence type="ECO:0000313" key="10">
    <source>
        <dbReference type="Proteomes" id="UP001596162"/>
    </source>
</evidence>
<keyword evidence="5" id="KW-0949">S-adenosyl-L-methionine</keyword>
<evidence type="ECO:0000259" key="8">
    <source>
        <dbReference type="Pfam" id="PF12564"/>
    </source>
</evidence>
<comment type="caution">
    <text evidence="9">The sequence shown here is derived from an EMBL/GenBank/DDBJ whole genome shotgun (WGS) entry which is preliminary data.</text>
</comment>
<dbReference type="InterPro" id="IPR002295">
    <property type="entry name" value="N4/N6-MTase_EcoPI_Mod-like"/>
</dbReference>
<dbReference type="EC" id="2.1.1.72" evidence="2"/>
<dbReference type="GO" id="GO:0032259">
    <property type="term" value="P:methylation"/>
    <property type="evidence" value="ECO:0007669"/>
    <property type="project" value="UniProtKB-KW"/>
</dbReference>
<evidence type="ECO:0000256" key="5">
    <source>
        <dbReference type="ARBA" id="ARBA00022691"/>
    </source>
</evidence>
<dbReference type="RefSeq" id="WP_376862181.1">
    <property type="nucleotide sequence ID" value="NZ_JBHSLA010000008.1"/>
</dbReference>
<evidence type="ECO:0000256" key="4">
    <source>
        <dbReference type="ARBA" id="ARBA00022679"/>
    </source>
</evidence>
<organism evidence="9 10">
    <name type="scientific">Bizionia hallyeonensis</name>
    <dbReference type="NCBI Taxonomy" id="1123757"/>
    <lineage>
        <taxon>Bacteria</taxon>
        <taxon>Pseudomonadati</taxon>
        <taxon>Bacteroidota</taxon>
        <taxon>Flavobacteriia</taxon>
        <taxon>Flavobacteriales</taxon>
        <taxon>Flavobacteriaceae</taxon>
        <taxon>Bizionia</taxon>
    </lineage>
</organism>
<name>A0ABW0CAG3_9FLAO</name>
<keyword evidence="3 9" id="KW-0489">Methyltransferase</keyword>
<accession>A0ABW0CAG3</accession>
<proteinExistence type="inferred from homology"/>
<protein>
    <recommendedName>
        <fullName evidence="2">site-specific DNA-methyltransferase (adenine-specific)</fullName>
        <ecNumber evidence="2">2.1.1.72</ecNumber>
    </recommendedName>
</protein>
<dbReference type="PRINTS" id="PR00508">
    <property type="entry name" value="S21N4MTFRASE"/>
</dbReference>
<keyword evidence="10" id="KW-1185">Reference proteome</keyword>
<dbReference type="SUPFAM" id="SSF53335">
    <property type="entry name" value="S-adenosyl-L-methionine-dependent methyltransferases"/>
    <property type="match status" value="1"/>
</dbReference>
<feature type="domain" description="DNA methylase N-4/N-6" evidence="7">
    <location>
        <begin position="425"/>
        <end position="574"/>
    </location>
</feature>
<dbReference type="Gene3D" id="3.40.50.150">
    <property type="entry name" value="Vaccinia Virus protein VP39"/>
    <property type="match status" value="2"/>
</dbReference>
<dbReference type="PROSITE" id="PS00092">
    <property type="entry name" value="N6_MTASE"/>
    <property type="match status" value="1"/>
</dbReference>
<feature type="domain" description="Type III restriction/modification enzyme methylation subunit" evidence="8">
    <location>
        <begin position="40"/>
        <end position="94"/>
    </location>
</feature>
<sequence>MANNTYKQHLENLLKQDARFVDDEGELMGNKVKSFTDDLDEKLIELLLQDERSRTQFFIKIKEVYVFKASEFKFFLEQNKIDNSFTNYINQIGLSVGGKFLKDNTDVVLDFPYKDCILEGGQSTEEGLDTYFEYDEEVSKTDEKKGYKPQQYNEKQTKRKEIFFNNIVAKDEIDRLLEPKAFANITKYDVKGESKPKSFTRDAAINKKRNLPADTITDNLIIKGNNLLALESLKEEFKGKVKLIYIDPPYNTGSDSFAYNDNFNHSTWLTFMYNRLEVAKELLSEEGLIYVQCDDNEQSYLKIILDNIFKDGFINNIVAEMSNLSGNKIEHAIQGRKFPKIKEYILLYCKSKSNYKLQIPKQEKENWDDEYNMIIPSLSLDGYKEIKELISINDLSNLNKVLFNFKLESLKKYAKDNKIDLTDEWKFENSFRILASKPNTALRKKALTKEYNQIIYALKNQRGDLKIIKTDFNRDTDTARIELVFAEDNSKVFFGDIWFNIVTTGGVAQEGGVVLKNGKKPEYLLHKIISSATNENDIVLDYHLGSGTTAAVSMKMNRQFIGLEQIDSQVEMSKTRLQNVINKDNSGISRYKDVNWQGGGSFTYLELAKNNQNAKDQILACNSYKELMELFNDLYSKYFLHYNLKTKEFQEVVAKEEKFIALSLDRQKEIFCKMLDNNQLYVNVSEMEDSKHNISPEDIALTKDFYQIKE</sequence>
<evidence type="ECO:0000256" key="3">
    <source>
        <dbReference type="ARBA" id="ARBA00022603"/>
    </source>
</evidence>
<reference evidence="10" key="1">
    <citation type="journal article" date="2019" name="Int. J. Syst. Evol. Microbiol.">
        <title>The Global Catalogue of Microorganisms (GCM) 10K type strain sequencing project: providing services to taxonomists for standard genome sequencing and annotation.</title>
        <authorList>
            <consortium name="The Broad Institute Genomics Platform"/>
            <consortium name="The Broad Institute Genome Sequencing Center for Infectious Disease"/>
            <person name="Wu L."/>
            <person name="Ma J."/>
        </authorList>
    </citation>
    <scope>NUCLEOTIDE SEQUENCE [LARGE SCALE GENOMIC DNA]</scope>
    <source>
        <strain evidence="10">JCM 17978</strain>
    </source>
</reference>
<dbReference type="GO" id="GO:0008168">
    <property type="term" value="F:methyltransferase activity"/>
    <property type="evidence" value="ECO:0007669"/>
    <property type="project" value="UniProtKB-KW"/>
</dbReference>
<dbReference type="InterPro" id="IPR001091">
    <property type="entry name" value="RM_Methyltransferase"/>
</dbReference>
<evidence type="ECO:0000313" key="9">
    <source>
        <dbReference type="EMBL" id="MFC5196595.1"/>
    </source>
</evidence>
<evidence type="ECO:0000256" key="2">
    <source>
        <dbReference type="ARBA" id="ARBA00011900"/>
    </source>
</evidence>
<dbReference type="Pfam" id="PF01555">
    <property type="entry name" value="N6_N4_Mtase"/>
    <property type="match status" value="2"/>
</dbReference>
<gene>
    <name evidence="9" type="ORF">ACFPH8_14730</name>
</gene>
<dbReference type="InterPro" id="IPR002052">
    <property type="entry name" value="DNA_methylase_N6_adenine_CS"/>
</dbReference>
<dbReference type="EMBL" id="JBHSLA010000008">
    <property type="protein sequence ID" value="MFC5196595.1"/>
    <property type="molecule type" value="Genomic_DNA"/>
</dbReference>
<dbReference type="Pfam" id="PF12564">
    <property type="entry name" value="TypeIII_RM_meth"/>
    <property type="match status" value="1"/>
</dbReference>
<evidence type="ECO:0000256" key="1">
    <source>
        <dbReference type="ARBA" id="ARBA00006594"/>
    </source>
</evidence>
<dbReference type="Proteomes" id="UP001596162">
    <property type="component" value="Unassembled WGS sequence"/>
</dbReference>
<comment type="similarity">
    <text evidence="1">Belongs to the N(4)/N(6)-methyltransferase family.</text>
</comment>
<dbReference type="InterPro" id="IPR029063">
    <property type="entry name" value="SAM-dependent_MTases_sf"/>
</dbReference>
<dbReference type="PIRSF" id="PIRSF015855">
    <property type="entry name" value="TypeIII_Mtase_mKpnI"/>
    <property type="match status" value="1"/>
</dbReference>
<evidence type="ECO:0000256" key="6">
    <source>
        <dbReference type="ARBA" id="ARBA00047942"/>
    </source>
</evidence>
<dbReference type="InterPro" id="IPR002941">
    <property type="entry name" value="DNA_methylase_N4/N6"/>
</dbReference>
<keyword evidence="4 9" id="KW-0808">Transferase</keyword>
<feature type="domain" description="DNA methylase N-4/N-6" evidence="7">
    <location>
        <begin position="241"/>
        <end position="371"/>
    </location>
</feature>